<dbReference type="SMART" id="SM00342">
    <property type="entry name" value="HTH_ARAC"/>
    <property type="match status" value="1"/>
</dbReference>
<reference evidence="5 6" key="1">
    <citation type="submission" date="2018-08" db="EMBL/GenBank/DDBJ databases">
        <title>Chitinophaga sp. K20C18050901, a novel bacterium isolated from forest soil.</title>
        <authorList>
            <person name="Wang C."/>
        </authorList>
    </citation>
    <scope>NUCLEOTIDE SEQUENCE [LARGE SCALE GENOMIC DNA]</scope>
    <source>
        <strain evidence="5 6">K20C18050901</strain>
    </source>
</reference>
<evidence type="ECO:0000256" key="1">
    <source>
        <dbReference type="ARBA" id="ARBA00023015"/>
    </source>
</evidence>
<organism evidence="5 6">
    <name type="scientific">Chitinophaga silvisoli</name>
    <dbReference type="NCBI Taxonomy" id="2291814"/>
    <lineage>
        <taxon>Bacteria</taxon>
        <taxon>Pseudomonadati</taxon>
        <taxon>Bacteroidota</taxon>
        <taxon>Chitinophagia</taxon>
        <taxon>Chitinophagales</taxon>
        <taxon>Chitinophagaceae</taxon>
        <taxon>Chitinophaga</taxon>
    </lineage>
</organism>
<evidence type="ECO:0000256" key="3">
    <source>
        <dbReference type="ARBA" id="ARBA00023163"/>
    </source>
</evidence>
<dbReference type="InterPro" id="IPR020449">
    <property type="entry name" value="Tscrpt_reg_AraC-type_HTH"/>
</dbReference>
<dbReference type="PRINTS" id="PR00032">
    <property type="entry name" value="HTHARAC"/>
</dbReference>
<keyword evidence="3" id="KW-0804">Transcription</keyword>
<sequence>MANRYIDINTISDLHQLLHLSPPKHPLVSLLEHDTASAPPFTNGAFLRAGFYTIACKTVLGNMKYGRGSYDFNNGTLICLAPGQVVTPGEGFSIERGWSLFFHPDLLHGTETGKKMHTFSFFNYEVNEALHVSEDEEKTLKDCADKIRKEYSQNIDKHTQGLIVSNLSLLLDYFNRYYDRQFYTRSGVNKDLVQRFERLLKDYFKRLDATDLGLPTVGYFAARLNLSPHYLSDLLQKYTGKTTQEYIHLEIVNNARSLLLGTENSISEIAFRLGFEHASHFTRLFKTKTGKSPSEFRRLN</sequence>
<gene>
    <name evidence="5" type="ORF">DXN04_21005</name>
</gene>
<dbReference type="InterPro" id="IPR018060">
    <property type="entry name" value="HTH_AraC"/>
</dbReference>
<name>A0A3E1NYP9_9BACT</name>
<keyword evidence="2" id="KW-0238">DNA-binding</keyword>
<keyword evidence="6" id="KW-1185">Reference proteome</keyword>
<dbReference type="GO" id="GO:0003700">
    <property type="term" value="F:DNA-binding transcription factor activity"/>
    <property type="evidence" value="ECO:0007669"/>
    <property type="project" value="InterPro"/>
</dbReference>
<dbReference type="OrthoDB" id="9816214at2"/>
<protein>
    <submittedName>
        <fullName evidence="5">AraC family transcriptional regulator</fullName>
    </submittedName>
</protein>
<comment type="caution">
    <text evidence="5">The sequence shown here is derived from an EMBL/GenBank/DDBJ whole genome shotgun (WGS) entry which is preliminary data.</text>
</comment>
<dbReference type="RefSeq" id="WP_116855499.1">
    <property type="nucleotide sequence ID" value="NZ_QTJV01000008.1"/>
</dbReference>
<dbReference type="EMBL" id="QTJV01000008">
    <property type="protein sequence ID" value="RFM33066.1"/>
    <property type="molecule type" value="Genomic_DNA"/>
</dbReference>
<dbReference type="Gene3D" id="1.10.10.60">
    <property type="entry name" value="Homeodomain-like"/>
    <property type="match status" value="2"/>
</dbReference>
<dbReference type="InterPro" id="IPR009057">
    <property type="entry name" value="Homeodomain-like_sf"/>
</dbReference>
<evidence type="ECO:0000256" key="2">
    <source>
        <dbReference type="ARBA" id="ARBA00023125"/>
    </source>
</evidence>
<proteinExistence type="predicted"/>
<evidence type="ECO:0000259" key="4">
    <source>
        <dbReference type="PROSITE" id="PS01124"/>
    </source>
</evidence>
<dbReference type="PANTHER" id="PTHR43280">
    <property type="entry name" value="ARAC-FAMILY TRANSCRIPTIONAL REGULATOR"/>
    <property type="match status" value="1"/>
</dbReference>
<keyword evidence="1" id="KW-0805">Transcription regulation</keyword>
<feature type="domain" description="HTH araC/xylS-type" evidence="4">
    <location>
        <begin position="194"/>
        <end position="299"/>
    </location>
</feature>
<dbReference type="PANTHER" id="PTHR43280:SF32">
    <property type="entry name" value="TRANSCRIPTIONAL REGULATORY PROTEIN"/>
    <property type="match status" value="1"/>
</dbReference>
<dbReference type="Pfam" id="PF12833">
    <property type="entry name" value="HTH_18"/>
    <property type="match status" value="1"/>
</dbReference>
<dbReference type="PROSITE" id="PS01124">
    <property type="entry name" value="HTH_ARAC_FAMILY_2"/>
    <property type="match status" value="1"/>
</dbReference>
<evidence type="ECO:0000313" key="6">
    <source>
        <dbReference type="Proteomes" id="UP000261174"/>
    </source>
</evidence>
<dbReference type="AlphaFoldDB" id="A0A3E1NYP9"/>
<dbReference type="GO" id="GO:0043565">
    <property type="term" value="F:sequence-specific DNA binding"/>
    <property type="evidence" value="ECO:0007669"/>
    <property type="project" value="InterPro"/>
</dbReference>
<evidence type="ECO:0000313" key="5">
    <source>
        <dbReference type="EMBL" id="RFM33066.1"/>
    </source>
</evidence>
<accession>A0A3E1NYP9</accession>
<dbReference type="SUPFAM" id="SSF46689">
    <property type="entry name" value="Homeodomain-like"/>
    <property type="match status" value="1"/>
</dbReference>
<dbReference type="Proteomes" id="UP000261174">
    <property type="component" value="Unassembled WGS sequence"/>
</dbReference>